<dbReference type="InterPro" id="IPR023393">
    <property type="entry name" value="START-like_dom_sf"/>
</dbReference>
<organism evidence="3 4">
    <name type="scientific">Cryptosporangium minutisporangium</name>
    <dbReference type="NCBI Taxonomy" id="113569"/>
    <lineage>
        <taxon>Bacteria</taxon>
        <taxon>Bacillati</taxon>
        <taxon>Actinomycetota</taxon>
        <taxon>Actinomycetes</taxon>
        <taxon>Cryptosporangiales</taxon>
        <taxon>Cryptosporangiaceae</taxon>
        <taxon>Cryptosporangium</taxon>
    </lineage>
</organism>
<protein>
    <submittedName>
        <fullName evidence="3">SRPBCC family protein</fullName>
    </submittedName>
</protein>
<evidence type="ECO:0000313" key="4">
    <source>
        <dbReference type="Proteomes" id="UP001501676"/>
    </source>
</evidence>
<dbReference type="Pfam" id="PF08327">
    <property type="entry name" value="AHSA1"/>
    <property type="match status" value="1"/>
</dbReference>
<dbReference type="SUPFAM" id="SSF55961">
    <property type="entry name" value="Bet v1-like"/>
    <property type="match status" value="2"/>
</dbReference>
<name>A0ABP6T5T0_9ACTN</name>
<proteinExistence type="inferred from homology"/>
<feature type="domain" description="Activator of Hsp90 ATPase homologue 1/2-like C-terminal" evidence="2">
    <location>
        <begin position="22"/>
        <end position="132"/>
    </location>
</feature>
<dbReference type="InterPro" id="IPR013538">
    <property type="entry name" value="ASHA1/2-like_C"/>
</dbReference>
<gene>
    <name evidence="3" type="ORF">GCM10020369_56620</name>
</gene>
<keyword evidence="4" id="KW-1185">Reference proteome</keyword>
<reference evidence="4" key="1">
    <citation type="journal article" date="2019" name="Int. J. Syst. Evol. Microbiol.">
        <title>The Global Catalogue of Microorganisms (GCM) 10K type strain sequencing project: providing services to taxonomists for standard genome sequencing and annotation.</title>
        <authorList>
            <consortium name="The Broad Institute Genomics Platform"/>
            <consortium name="The Broad Institute Genome Sequencing Center for Infectious Disease"/>
            <person name="Wu L."/>
            <person name="Ma J."/>
        </authorList>
    </citation>
    <scope>NUCLEOTIDE SEQUENCE [LARGE SCALE GENOMIC DNA]</scope>
    <source>
        <strain evidence="4">JCM 9458</strain>
    </source>
</reference>
<dbReference type="EMBL" id="BAAAYN010000040">
    <property type="protein sequence ID" value="GAA3392958.1"/>
    <property type="molecule type" value="Genomic_DNA"/>
</dbReference>
<dbReference type="CDD" id="cd08899">
    <property type="entry name" value="SRPBCC_CalC_Aha1-like_6"/>
    <property type="match status" value="1"/>
</dbReference>
<comment type="similarity">
    <text evidence="1">Belongs to the AHA1 family.</text>
</comment>
<sequence length="278" mass="30151">MEGTLTQDAGRYVLRIERRLAHPPARVWRALVTPAELSRWFPADLTGDLQPGGKLTFTFREEEAPPSDGTVVAFEPERLFEFRWEEDVLRWELTPIGDGCLLTLTHTFDDGPGAASFATGWVACLDVLAASLAGEPTDEPSKGWVAATHDRYVEAFGLREGVTESTGTGWQVRFVRQLTKPPADVWTQLSGPDRAVREGALLDGLPPARDAETDEPASLRYGWGDDPNATVGWELAPGPGGARAVLTVAGPTTSDVAAEQAYRAARDRLDTLAAQLRG</sequence>
<accession>A0ABP6T5T0</accession>
<dbReference type="RefSeq" id="WP_345731280.1">
    <property type="nucleotide sequence ID" value="NZ_BAAAYN010000040.1"/>
</dbReference>
<comment type="caution">
    <text evidence="3">The sequence shown here is derived from an EMBL/GenBank/DDBJ whole genome shotgun (WGS) entry which is preliminary data.</text>
</comment>
<evidence type="ECO:0000313" key="3">
    <source>
        <dbReference type="EMBL" id="GAA3392958.1"/>
    </source>
</evidence>
<dbReference type="Proteomes" id="UP001501676">
    <property type="component" value="Unassembled WGS sequence"/>
</dbReference>
<evidence type="ECO:0000259" key="2">
    <source>
        <dbReference type="Pfam" id="PF08327"/>
    </source>
</evidence>
<dbReference type="Gene3D" id="3.30.530.20">
    <property type="match status" value="1"/>
</dbReference>
<evidence type="ECO:0000256" key="1">
    <source>
        <dbReference type="ARBA" id="ARBA00006817"/>
    </source>
</evidence>